<dbReference type="EMBL" id="CM056743">
    <property type="protein sequence ID" value="KAJ8671664.1"/>
    <property type="molecule type" value="Genomic_DNA"/>
</dbReference>
<sequence length="145" mass="16783">MARYNRMWDPSIVLGLAETWFPLEDLSMQQLTEEVVILLALATAHRLQTFAKIDINDIIHKENELQIEIPDLIKTSGPGRYQPLLILPRFQKKPALCVASTVEKFLERTKQIRDEAGLIYFDQDRDHQQRGVGKDGEPFILRPEE</sequence>
<organism evidence="1 2">
    <name type="scientific">Eretmocerus hayati</name>
    <dbReference type="NCBI Taxonomy" id="131215"/>
    <lineage>
        <taxon>Eukaryota</taxon>
        <taxon>Metazoa</taxon>
        <taxon>Ecdysozoa</taxon>
        <taxon>Arthropoda</taxon>
        <taxon>Hexapoda</taxon>
        <taxon>Insecta</taxon>
        <taxon>Pterygota</taxon>
        <taxon>Neoptera</taxon>
        <taxon>Endopterygota</taxon>
        <taxon>Hymenoptera</taxon>
        <taxon>Apocrita</taxon>
        <taxon>Proctotrupomorpha</taxon>
        <taxon>Chalcidoidea</taxon>
        <taxon>Aphelinidae</taxon>
        <taxon>Aphelininae</taxon>
        <taxon>Eretmocerus</taxon>
    </lineage>
</organism>
<evidence type="ECO:0000313" key="1">
    <source>
        <dbReference type="EMBL" id="KAJ8671664.1"/>
    </source>
</evidence>
<comment type="caution">
    <text evidence="1">The sequence shown here is derived from an EMBL/GenBank/DDBJ whole genome shotgun (WGS) entry which is preliminary data.</text>
</comment>
<protein>
    <submittedName>
        <fullName evidence="1">Uncharacterized protein</fullName>
    </submittedName>
</protein>
<name>A0ACC2NK82_9HYME</name>
<keyword evidence="2" id="KW-1185">Reference proteome</keyword>
<gene>
    <name evidence="1" type="ORF">QAD02_002923</name>
</gene>
<dbReference type="Proteomes" id="UP001239111">
    <property type="component" value="Chromosome 3"/>
</dbReference>
<evidence type="ECO:0000313" key="2">
    <source>
        <dbReference type="Proteomes" id="UP001239111"/>
    </source>
</evidence>
<accession>A0ACC2NK82</accession>
<proteinExistence type="predicted"/>
<reference evidence="1" key="1">
    <citation type="submission" date="2023-04" db="EMBL/GenBank/DDBJ databases">
        <title>A chromosome-level genome assembly of the parasitoid wasp Eretmocerus hayati.</title>
        <authorList>
            <person name="Zhong Y."/>
            <person name="Liu S."/>
            <person name="Liu Y."/>
        </authorList>
    </citation>
    <scope>NUCLEOTIDE SEQUENCE</scope>
    <source>
        <strain evidence="1">ZJU_SS_LIU_2023</strain>
    </source>
</reference>